<comment type="caution">
    <text evidence="1">The sequence shown here is derived from an EMBL/GenBank/DDBJ whole genome shotgun (WGS) entry which is preliminary data.</text>
</comment>
<proteinExistence type="predicted"/>
<protein>
    <recommendedName>
        <fullName evidence="3">2'-5' RNA ligase family protein</fullName>
    </recommendedName>
</protein>
<evidence type="ECO:0000313" key="1">
    <source>
        <dbReference type="EMBL" id="MBW9093076.1"/>
    </source>
</evidence>
<dbReference type="RefSeq" id="WP_220299798.1">
    <property type="nucleotide sequence ID" value="NZ_JAEUAW010000003.1"/>
</dbReference>
<dbReference type="InterPro" id="IPR009097">
    <property type="entry name" value="Cyclic_Pdiesterase"/>
</dbReference>
<evidence type="ECO:0008006" key="3">
    <source>
        <dbReference type="Google" id="ProtNLM"/>
    </source>
</evidence>
<keyword evidence="2" id="KW-1185">Reference proteome</keyword>
<reference evidence="1 2" key="1">
    <citation type="journal article" date="2021" name="MBio">
        <title>Poor Competitiveness of Bradyrhizobium in Pigeon Pea Root Colonization in Indian Soils.</title>
        <authorList>
            <person name="Chalasani D."/>
            <person name="Basu A."/>
            <person name="Pullabhotla S.V.S.R.N."/>
            <person name="Jorrin B."/>
            <person name="Neal A.L."/>
            <person name="Poole P.S."/>
            <person name="Podile A.R."/>
            <person name="Tkacz A."/>
        </authorList>
    </citation>
    <scope>NUCLEOTIDE SEQUENCE [LARGE SCALE GENOMIC DNA]</scope>
    <source>
        <strain evidence="1 2">HU14</strain>
    </source>
</reference>
<gene>
    <name evidence="1" type="ORF">JNB62_05225</name>
</gene>
<evidence type="ECO:0000313" key="2">
    <source>
        <dbReference type="Proteomes" id="UP001196843"/>
    </source>
</evidence>
<dbReference type="EMBL" id="JAEUAW010000003">
    <property type="protein sequence ID" value="MBW9093076.1"/>
    <property type="molecule type" value="Genomic_DNA"/>
</dbReference>
<organism evidence="1 2">
    <name type="scientific">Microbacterium jejuense</name>
    <dbReference type="NCBI Taxonomy" id="1263637"/>
    <lineage>
        <taxon>Bacteria</taxon>
        <taxon>Bacillati</taxon>
        <taxon>Actinomycetota</taxon>
        <taxon>Actinomycetes</taxon>
        <taxon>Micrococcales</taxon>
        <taxon>Microbacteriaceae</taxon>
        <taxon>Microbacterium</taxon>
    </lineage>
</organism>
<accession>A0ABS7HJE5</accession>
<name>A0ABS7HJE5_9MICO</name>
<dbReference type="Proteomes" id="UP001196843">
    <property type="component" value="Unassembled WGS sequence"/>
</dbReference>
<sequence>MTNTRYGIFLRPDPATCWAVTQITLALKQQFGIVAAAAFAPHATLIGNLQIDTPLENLVTTLTPIFERTRPIQVFNHGVHRSGRSIRYDINRDETGEHDNAPLQAMAEAVRTAVLPLHVRHDDFLAPNVQEYRFAAHLTLAGFDLDVEPRLTEEVHDYIAGLPIVAPSSFTLHWLSLFEFHADWRGEWWRAMTSRHIHSWEVCE</sequence>
<dbReference type="SUPFAM" id="SSF55144">
    <property type="entry name" value="LigT-like"/>
    <property type="match status" value="1"/>
</dbReference>
<dbReference type="Gene3D" id="3.90.1140.10">
    <property type="entry name" value="Cyclic phosphodiesterase"/>
    <property type="match status" value="1"/>
</dbReference>